<keyword evidence="7" id="KW-1185">Reference proteome</keyword>
<feature type="transmembrane region" description="Helical" evidence="5">
    <location>
        <begin position="117"/>
        <end position="138"/>
    </location>
</feature>
<evidence type="ECO:0000256" key="2">
    <source>
        <dbReference type="ARBA" id="ARBA00022692"/>
    </source>
</evidence>
<gene>
    <name evidence="6" type="ORF">OJ962_04885</name>
</gene>
<name>A0ABT4RE64_9ACTN</name>
<dbReference type="EMBL" id="JAPCID010000006">
    <property type="protein sequence ID" value="MDA0136824.1"/>
    <property type="molecule type" value="Genomic_DNA"/>
</dbReference>
<dbReference type="Proteomes" id="UP001147700">
    <property type="component" value="Unassembled WGS sequence"/>
</dbReference>
<reference evidence="6" key="1">
    <citation type="submission" date="2022-10" db="EMBL/GenBank/DDBJ databases">
        <title>The WGS of Solirubrobacter sp. CPCC 204708.</title>
        <authorList>
            <person name="Jiang Z."/>
        </authorList>
    </citation>
    <scope>NUCLEOTIDE SEQUENCE</scope>
    <source>
        <strain evidence="6">CPCC 204708</strain>
    </source>
</reference>
<accession>A0ABT4RE64</accession>
<comment type="subcellular location">
    <subcellularLocation>
        <location evidence="1">Membrane</location>
        <topology evidence="1">Multi-pass membrane protein</topology>
    </subcellularLocation>
</comment>
<protein>
    <submittedName>
        <fullName evidence="6">ZIP family metal transporter</fullName>
    </submittedName>
</protein>
<evidence type="ECO:0000313" key="6">
    <source>
        <dbReference type="EMBL" id="MDA0136824.1"/>
    </source>
</evidence>
<evidence type="ECO:0000313" key="7">
    <source>
        <dbReference type="Proteomes" id="UP001147700"/>
    </source>
</evidence>
<dbReference type="Pfam" id="PF02535">
    <property type="entry name" value="Zip"/>
    <property type="match status" value="1"/>
</dbReference>
<feature type="transmembrane region" description="Helical" evidence="5">
    <location>
        <begin position="174"/>
        <end position="192"/>
    </location>
</feature>
<evidence type="ECO:0000256" key="4">
    <source>
        <dbReference type="ARBA" id="ARBA00023136"/>
    </source>
</evidence>
<feature type="transmembrane region" description="Helical" evidence="5">
    <location>
        <begin position="24"/>
        <end position="44"/>
    </location>
</feature>
<comment type="caution">
    <text evidence="6">The sequence shown here is derived from an EMBL/GenBank/DDBJ whole genome shotgun (WGS) entry which is preliminary data.</text>
</comment>
<evidence type="ECO:0000256" key="5">
    <source>
        <dbReference type="SAM" id="Phobius"/>
    </source>
</evidence>
<feature type="transmembrane region" description="Helical" evidence="5">
    <location>
        <begin position="150"/>
        <end position="167"/>
    </location>
</feature>
<evidence type="ECO:0000256" key="1">
    <source>
        <dbReference type="ARBA" id="ARBA00004141"/>
    </source>
</evidence>
<sequence>MLAFGAGALISAVSFDLFEEGLKLAGGVPVALGLAAGALTYFAADRLVEQKVPGAGAALALGALLDGIPEQAVLGIGLASGEGISISLLAAIFVSNLPEAIGASSDLRQARRSPGTIMRMWGAVAVLCALASLAGFAVADATSGDVEAGINGFAAGALLVMLVDSMIPEAARKAGRIAGLVTVLGFAVAAGLS</sequence>
<keyword evidence="2 5" id="KW-0812">Transmembrane</keyword>
<keyword evidence="3 5" id="KW-1133">Transmembrane helix</keyword>
<proteinExistence type="predicted"/>
<keyword evidence="4 5" id="KW-0472">Membrane</keyword>
<evidence type="ECO:0000256" key="3">
    <source>
        <dbReference type="ARBA" id="ARBA00022989"/>
    </source>
</evidence>
<organism evidence="6 7">
    <name type="scientific">Solirubrobacter deserti</name>
    <dbReference type="NCBI Taxonomy" id="2282478"/>
    <lineage>
        <taxon>Bacteria</taxon>
        <taxon>Bacillati</taxon>
        <taxon>Actinomycetota</taxon>
        <taxon>Thermoleophilia</taxon>
        <taxon>Solirubrobacterales</taxon>
        <taxon>Solirubrobacteraceae</taxon>
        <taxon>Solirubrobacter</taxon>
    </lineage>
</organism>
<dbReference type="InterPro" id="IPR003689">
    <property type="entry name" value="ZIP"/>
</dbReference>